<gene>
    <name evidence="1" type="ORF">TPSD3_01530</name>
</gene>
<evidence type="ECO:0000313" key="1">
    <source>
        <dbReference type="EMBL" id="OUD15239.1"/>
    </source>
</evidence>
<dbReference type="Proteomes" id="UP000194798">
    <property type="component" value="Unassembled WGS sequence"/>
</dbReference>
<comment type="caution">
    <text evidence="1">The sequence shown here is derived from an EMBL/GenBank/DDBJ whole genome shotgun (WGS) entry which is preliminary data.</text>
</comment>
<protein>
    <submittedName>
        <fullName evidence="1">Uncharacterized protein</fullName>
    </submittedName>
</protein>
<organism evidence="1 2">
    <name type="scientific">Thioflexithrix psekupsensis</name>
    <dbReference type="NCBI Taxonomy" id="1570016"/>
    <lineage>
        <taxon>Bacteria</taxon>
        <taxon>Pseudomonadati</taxon>
        <taxon>Pseudomonadota</taxon>
        <taxon>Gammaproteobacteria</taxon>
        <taxon>Thiotrichales</taxon>
        <taxon>Thioflexithrix</taxon>
    </lineage>
</organism>
<proteinExistence type="predicted"/>
<dbReference type="EMBL" id="MSLT01000006">
    <property type="protein sequence ID" value="OUD15239.1"/>
    <property type="molecule type" value="Genomic_DNA"/>
</dbReference>
<keyword evidence="2" id="KW-1185">Reference proteome</keyword>
<reference evidence="1 2" key="1">
    <citation type="submission" date="2016-12" db="EMBL/GenBank/DDBJ databases">
        <title>Thioflexothrix psekupsii D3 genome sequencing and assembly.</title>
        <authorList>
            <person name="Fomenkov A."/>
            <person name="Vincze T."/>
            <person name="Grabovich M."/>
            <person name="Anton B.P."/>
            <person name="Dubinina G."/>
            <person name="Orlova M."/>
            <person name="Belousova E."/>
            <person name="Roberts R.J."/>
        </authorList>
    </citation>
    <scope>NUCLEOTIDE SEQUENCE [LARGE SCALE GENOMIC DNA]</scope>
    <source>
        <strain evidence="1">D3</strain>
    </source>
</reference>
<dbReference type="AlphaFoldDB" id="A0A251XA39"/>
<dbReference type="RefSeq" id="WP_086486831.1">
    <property type="nucleotide sequence ID" value="NZ_MSLT01000006.1"/>
</dbReference>
<accession>A0A251XA39</accession>
<sequence length="153" mass="16733">MKIIIALVFFFFTGLINVYAVTPQDGVYGGGTTQGESFTFEVVGGQVKKIRFQLKPACMGLNWGLGTTFRLRTSPDGMVIFSQYVDFDENGNFAALTPGRSFPLYGFGQFDTPTHIAGEIWHAVTYFTGNGGEATTCLSTDIRFEANYIGPLP</sequence>
<name>A0A251XA39_9GAMM</name>
<evidence type="ECO:0000313" key="2">
    <source>
        <dbReference type="Proteomes" id="UP000194798"/>
    </source>
</evidence>